<dbReference type="InterPro" id="IPR006016">
    <property type="entry name" value="UspA"/>
</dbReference>
<keyword evidence="2" id="KW-0963">Cytoplasm</keyword>
<name>A0A098CQH4_9LACT</name>
<evidence type="ECO:0000313" key="7">
    <source>
        <dbReference type="Proteomes" id="UP000181969"/>
    </source>
</evidence>
<sequence>MTDYYKNILVPVDGSEQSYKAVDEAIRIARLNHAKLHVLTVKDINKYYGAVHKGIVETPGLDQLAQDILANCKDIIREQVEYETYEIAGKPKLRIVNFAEEEDKNIDLIVIGATGTDMFDRLLVGSTTNYVINHAPCNVIVVKK</sequence>
<dbReference type="GeneID" id="75143947"/>
<evidence type="ECO:0000256" key="1">
    <source>
        <dbReference type="ARBA" id="ARBA00008791"/>
    </source>
</evidence>
<dbReference type="InterPro" id="IPR014729">
    <property type="entry name" value="Rossmann-like_a/b/a_fold"/>
</dbReference>
<reference evidence="5 7" key="1">
    <citation type="submission" date="2016-10" db="EMBL/GenBank/DDBJ databases">
        <authorList>
            <person name="de Groot N.N."/>
        </authorList>
    </citation>
    <scope>NUCLEOTIDE SEQUENCE [LARGE SCALE GENOMIC DNA]</scope>
    <source>
        <strain evidence="5 7">M79</strain>
    </source>
</reference>
<dbReference type="PIRSF" id="PIRSF006276">
    <property type="entry name" value="UspA"/>
    <property type="match status" value="1"/>
</dbReference>
<dbReference type="PRINTS" id="PR01438">
    <property type="entry name" value="UNVRSLSTRESS"/>
</dbReference>
<dbReference type="EMBL" id="CP118627">
    <property type="protein sequence ID" value="WEA14805.1"/>
    <property type="molecule type" value="Genomic_DNA"/>
</dbReference>
<dbReference type="OrthoDB" id="9777884at2"/>
<dbReference type="PATRIC" id="fig|1363.32.peg.1820"/>
<evidence type="ECO:0000313" key="4">
    <source>
        <dbReference type="EMBL" id="MDH7958983.1"/>
    </source>
</evidence>
<dbReference type="PANTHER" id="PTHR46268:SF6">
    <property type="entry name" value="UNIVERSAL STRESS PROTEIN UP12"/>
    <property type="match status" value="1"/>
</dbReference>
<dbReference type="AlphaFoldDB" id="A0A098CQH4"/>
<accession>A0A098CQH4</accession>
<dbReference type="eggNOG" id="COG0589">
    <property type="taxonomic scope" value="Bacteria"/>
</dbReference>
<protein>
    <recommendedName>
        <fullName evidence="2">Universal stress protein</fullName>
    </recommendedName>
</protein>
<dbReference type="EMBL" id="JARYTV010000001">
    <property type="protein sequence ID" value="MDH7958983.1"/>
    <property type="molecule type" value="Genomic_DNA"/>
</dbReference>
<evidence type="ECO:0000256" key="2">
    <source>
        <dbReference type="PIRNR" id="PIRNR006276"/>
    </source>
</evidence>
<comment type="subcellular location">
    <subcellularLocation>
        <location evidence="2">Cytoplasm</location>
    </subcellularLocation>
</comment>
<evidence type="ECO:0000313" key="5">
    <source>
        <dbReference type="EMBL" id="SFL10526.1"/>
    </source>
</evidence>
<evidence type="ECO:0000259" key="3">
    <source>
        <dbReference type="Pfam" id="PF00582"/>
    </source>
</evidence>
<dbReference type="GO" id="GO:0005737">
    <property type="term" value="C:cytoplasm"/>
    <property type="evidence" value="ECO:0007669"/>
    <property type="project" value="UniProtKB-SubCell"/>
</dbReference>
<reference evidence="4" key="3">
    <citation type="submission" date="2023-04" db="EMBL/GenBank/DDBJ databases">
        <title>Genomic analysis of Lactococcus garvieae isolates.</title>
        <authorList>
            <person name="Zhanghang C."/>
        </authorList>
    </citation>
    <scope>NUCLEOTIDE SEQUENCE</scope>
    <source>
        <strain evidence="4">ZB-1</strain>
    </source>
</reference>
<feature type="domain" description="UspA" evidence="3">
    <location>
        <begin position="5"/>
        <end position="143"/>
    </location>
</feature>
<evidence type="ECO:0000313" key="6">
    <source>
        <dbReference type="EMBL" id="WEA14805.1"/>
    </source>
</evidence>
<dbReference type="CDD" id="cd00293">
    <property type="entry name" value="USP-like"/>
    <property type="match status" value="1"/>
</dbReference>
<dbReference type="EMBL" id="FOTJ01000001">
    <property type="protein sequence ID" value="SFL10526.1"/>
    <property type="molecule type" value="Genomic_DNA"/>
</dbReference>
<dbReference type="Pfam" id="PF00582">
    <property type="entry name" value="Usp"/>
    <property type="match status" value="1"/>
</dbReference>
<dbReference type="Gene3D" id="3.40.50.620">
    <property type="entry name" value="HUPs"/>
    <property type="match status" value="1"/>
</dbReference>
<organism evidence="5 7">
    <name type="scientific">Lactococcus garvieae</name>
    <dbReference type="NCBI Taxonomy" id="1363"/>
    <lineage>
        <taxon>Bacteria</taxon>
        <taxon>Bacillati</taxon>
        <taxon>Bacillota</taxon>
        <taxon>Bacilli</taxon>
        <taxon>Lactobacillales</taxon>
        <taxon>Streptococcaceae</taxon>
        <taxon>Lactococcus</taxon>
    </lineage>
</organism>
<comment type="similarity">
    <text evidence="1 2">Belongs to the universal stress protein A family.</text>
</comment>
<dbReference type="SUPFAM" id="SSF52402">
    <property type="entry name" value="Adenine nucleotide alpha hydrolases-like"/>
    <property type="match status" value="1"/>
</dbReference>
<dbReference type="Proteomes" id="UP001157396">
    <property type="component" value="Unassembled WGS sequence"/>
</dbReference>
<dbReference type="RefSeq" id="WP_004256982.1">
    <property type="nucleotide sequence ID" value="NZ_AP026069.1"/>
</dbReference>
<dbReference type="Proteomes" id="UP001217324">
    <property type="component" value="Chromosome"/>
</dbReference>
<gene>
    <name evidence="6" type="ORF">PWF74_04675</name>
    <name evidence="4" type="ORF">QHR29_00645</name>
    <name evidence="5" type="ORF">SAMN05216438_101273</name>
</gene>
<dbReference type="PANTHER" id="PTHR46268">
    <property type="entry name" value="STRESS RESPONSE PROTEIN NHAX"/>
    <property type="match status" value="1"/>
</dbReference>
<dbReference type="OMA" id="GREICKE"/>
<dbReference type="Proteomes" id="UP000181969">
    <property type="component" value="Unassembled WGS sequence"/>
</dbReference>
<reference evidence="6" key="2">
    <citation type="submission" date="2023-02" db="EMBL/GenBank/DDBJ databases">
        <title>Comparative genomics and fermentation flavor characterization of five lactic acid bacteria reveal flavor biosynthesis metabolic pathways in fermented muskmelon puree.</title>
        <authorList>
            <person name="Yuan L."/>
            <person name="Li M."/>
            <person name="Xu X."/>
            <person name="Lao F."/>
            <person name="Wu J."/>
        </authorList>
    </citation>
    <scope>NUCLEOTIDE SEQUENCE</scope>
    <source>
        <strain evidence="6">Pa-2</strain>
    </source>
</reference>
<dbReference type="InterPro" id="IPR006015">
    <property type="entry name" value="Universal_stress_UspA"/>
</dbReference>
<proteinExistence type="inferred from homology"/>